<name>A0A075FVZ1_9ARCH</name>
<protein>
    <submittedName>
        <fullName evidence="1">Uncharacterized protein</fullName>
    </submittedName>
</protein>
<organism evidence="1">
    <name type="scientific">uncultured marine thaumarchaeote AD1000_40_H03</name>
    <dbReference type="NCBI Taxonomy" id="1455914"/>
    <lineage>
        <taxon>Archaea</taxon>
        <taxon>Nitrososphaerota</taxon>
        <taxon>environmental samples</taxon>
    </lineage>
</organism>
<sequence length="43" mass="5298">MTITGWKTRYREIRNEFGYNEYDDLRSAKKLNRQIDKNIPHLI</sequence>
<evidence type="ECO:0000313" key="1">
    <source>
        <dbReference type="EMBL" id="AIE93832.1"/>
    </source>
</evidence>
<dbReference type="EMBL" id="KF900405">
    <property type="protein sequence ID" value="AIE93832.1"/>
    <property type="molecule type" value="Genomic_DNA"/>
</dbReference>
<dbReference type="AlphaFoldDB" id="A0A075FVZ1"/>
<reference evidence="1" key="1">
    <citation type="journal article" date="2014" name="Genome Biol. Evol.">
        <title>Pangenome evidence for extensive interdomain horizontal transfer affecting lineage core and shell genes in uncultured planktonic thaumarchaeota and euryarchaeota.</title>
        <authorList>
            <person name="Deschamps P."/>
            <person name="Zivanovic Y."/>
            <person name="Moreira D."/>
            <person name="Rodriguez-Valera F."/>
            <person name="Lopez-Garcia P."/>
        </authorList>
    </citation>
    <scope>NUCLEOTIDE SEQUENCE</scope>
</reference>
<proteinExistence type="predicted"/>
<accession>A0A075FVZ1</accession>